<comment type="caution">
    <text evidence="2">The sequence shown here is derived from an EMBL/GenBank/DDBJ whole genome shotgun (WGS) entry which is preliminary data.</text>
</comment>
<evidence type="ECO:0000313" key="2">
    <source>
        <dbReference type="EMBL" id="TNN61740.1"/>
    </source>
</evidence>
<dbReference type="OrthoDB" id="5464at2759"/>
<evidence type="ECO:0000256" key="1">
    <source>
        <dbReference type="SAM" id="MobiDB-lite"/>
    </source>
</evidence>
<accession>A0A4Z2H896</accession>
<organism evidence="2 3">
    <name type="scientific">Liparis tanakae</name>
    <name type="common">Tanaka's snailfish</name>
    <dbReference type="NCBI Taxonomy" id="230148"/>
    <lineage>
        <taxon>Eukaryota</taxon>
        <taxon>Metazoa</taxon>
        <taxon>Chordata</taxon>
        <taxon>Craniata</taxon>
        <taxon>Vertebrata</taxon>
        <taxon>Euteleostomi</taxon>
        <taxon>Actinopterygii</taxon>
        <taxon>Neopterygii</taxon>
        <taxon>Teleostei</taxon>
        <taxon>Neoteleostei</taxon>
        <taxon>Acanthomorphata</taxon>
        <taxon>Eupercaria</taxon>
        <taxon>Perciformes</taxon>
        <taxon>Cottioidei</taxon>
        <taxon>Cottales</taxon>
        <taxon>Liparidae</taxon>
        <taxon>Liparis</taxon>
    </lineage>
</organism>
<evidence type="ECO:0000313" key="3">
    <source>
        <dbReference type="Proteomes" id="UP000314294"/>
    </source>
</evidence>
<gene>
    <name evidence="2" type="ORF">EYF80_028039</name>
</gene>
<dbReference type="Proteomes" id="UP000314294">
    <property type="component" value="Unassembled WGS sequence"/>
</dbReference>
<proteinExistence type="predicted"/>
<reference evidence="2 3" key="1">
    <citation type="submission" date="2019-03" db="EMBL/GenBank/DDBJ databases">
        <title>First draft genome of Liparis tanakae, snailfish: a comprehensive survey of snailfish specific genes.</title>
        <authorList>
            <person name="Kim W."/>
            <person name="Song I."/>
            <person name="Jeong J.-H."/>
            <person name="Kim D."/>
            <person name="Kim S."/>
            <person name="Ryu S."/>
            <person name="Song J.Y."/>
            <person name="Lee S.K."/>
        </authorList>
    </citation>
    <scope>NUCLEOTIDE SEQUENCE [LARGE SCALE GENOMIC DNA]</scope>
    <source>
        <tissue evidence="2">Muscle</tissue>
    </source>
</reference>
<dbReference type="AlphaFoldDB" id="A0A4Z2H896"/>
<protein>
    <submittedName>
        <fullName evidence="2">Uncharacterized protein</fullName>
    </submittedName>
</protein>
<sequence>MLLWRTPGRSLAGRAIYGSRARGSRHLICRNWVFNVYFSVVNLWLSSHIWLFRLVSSQLIEARCRQRASTAAARLDQPRPDDHQAKGRALEGGPEDRSGELGDRAQERKSQGYRGLGMGALEEHAIGAFCSQTSTAYLVLLVVFAASDSANPRNTGAKIVLKAFIEKTSEESQPARTHFNTEMYTIMLSEARGPVFGDHCSR</sequence>
<name>A0A4Z2H896_9TELE</name>
<dbReference type="EMBL" id="SRLO01000309">
    <property type="protein sequence ID" value="TNN61740.1"/>
    <property type="molecule type" value="Genomic_DNA"/>
</dbReference>
<feature type="region of interest" description="Disordered" evidence="1">
    <location>
        <begin position="71"/>
        <end position="107"/>
    </location>
</feature>
<feature type="compositionally biased region" description="Basic and acidic residues" evidence="1">
    <location>
        <begin position="76"/>
        <end position="107"/>
    </location>
</feature>
<keyword evidence="3" id="KW-1185">Reference proteome</keyword>